<name>A0A6J5ND53_9CAUD</name>
<organism evidence="1">
    <name type="scientific">uncultured Caudovirales phage</name>
    <dbReference type="NCBI Taxonomy" id="2100421"/>
    <lineage>
        <taxon>Viruses</taxon>
        <taxon>Duplodnaviria</taxon>
        <taxon>Heunggongvirae</taxon>
        <taxon>Uroviricota</taxon>
        <taxon>Caudoviricetes</taxon>
        <taxon>Peduoviridae</taxon>
        <taxon>Maltschvirus</taxon>
        <taxon>Maltschvirus maltsch</taxon>
    </lineage>
</organism>
<sequence>MAHWAEIDENNIVIRVTVGDNNDPDEGYKWLIDNLGGRWIQTSYNNNFRKRYAGIGFTYDELNDVFISPSPYPSWVLNKSFDWVAPIPMPTEGSWLWDETSISWQERLK</sequence>
<dbReference type="EMBL" id="LR796639">
    <property type="protein sequence ID" value="CAB4156767.1"/>
    <property type="molecule type" value="Genomic_DNA"/>
</dbReference>
<reference evidence="1" key="1">
    <citation type="submission" date="2020-04" db="EMBL/GenBank/DDBJ databases">
        <authorList>
            <person name="Chiriac C."/>
            <person name="Salcher M."/>
            <person name="Ghai R."/>
            <person name="Kavagutti S V."/>
        </authorList>
    </citation>
    <scope>NUCLEOTIDE SEQUENCE</scope>
</reference>
<protein>
    <submittedName>
        <fullName evidence="1">Uncharacterized protein</fullName>
    </submittedName>
</protein>
<proteinExistence type="predicted"/>
<evidence type="ECO:0000313" key="1">
    <source>
        <dbReference type="EMBL" id="CAB4156767.1"/>
    </source>
</evidence>
<accession>A0A6J5ND53</accession>
<gene>
    <name evidence="1" type="ORF">UFOVP658_147</name>
</gene>